<evidence type="ECO:0000313" key="3">
    <source>
        <dbReference type="EMBL" id="MBC8580679.1"/>
    </source>
</evidence>
<dbReference type="Proteomes" id="UP000655830">
    <property type="component" value="Unassembled WGS sequence"/>
</dbReference>
<reference evidence="3" key="1">
    <citation type="submission" date="2020-08" db="EMBL/GenBank/DDBJ databases">
        <title>Genome public.</title>
        <authorList>
            <person name="Liu C."/>
            <person name="Sun Q."/>
        </authorList>
    </citation>
    <scope>NUCLEOTIDE SEQUENCE</scope>
    <source>
        <strain evidence="3">NSJ-12</strain>
    </source>
</reference>
<protein>
    <submittedName>
        <fullName evidence="3">Uncharacterized protein</fullName>
    </submittedName>
</protein>
<accession>A0A926EJE5</accession>
<keyword evidence="2" id="KW-0732">Signal</keyword>
<proteinExistence type="predicted"/>
<sequence>MYKKLGIVLLACSMLLIPGCTPDEVNLQPSEEVIALKQENETLKQTITTLEEQIEELKEENEALKGSKEEDSTEEVAKESYTLYTRDVNSWEITKLGEVQVDEALSLQDKLQTVADKLSKECFEGLEIDVEEIKQIGNSDVAIINLKDKGQNESPNWMVNFFQGSTGAGITATSLEESLLQRESAYPWVDGIEIQYNSEPLVTDHIEFSNIIYR</sequence>
<dbReference type="RefSeq" id="WP_249333400.1">
    <property type="nucleotide sequence ID" value="NZ_JACRSY010000025.1"/>
</dbReference>
<keyword evidence="4" id="KW-1185">Reference proteome</keyword>
<organism evidence="3 4">
    <name type="scientific">Zhenhengia yiwuensis</name>
    <dbReference type="NCBI Taxonomy" id="2763666"/>
    <lineage>
        <taxon>Bacteria</taxon>
        <taxon>Bacillati</taxon>
        <taxon>Bacillota</taxon>
        <taxon>Clostridia</taxon>
        <taxon>Lachnospirales</taxon>
        <taxon>Lachnospiraceae</taxon>
        <taxon>Zhenhengia</taxon>
    </lineage>
</organism>
<name>A0A926EJE5_9FIRM</name>
<dbReference type="AlphaFoldDB" id="A0A926EJE5"/>
<gene>
    <name evidence="3" type="ORF">H8718_14245</name>
</gene>
<evidence type="ECO:0000256" key="2">
    <source>
        <dbReference type="SAM" id="SignalP"/>
    </source>
</evidence>
<keyword evidence="1" id="KW-0175">Coiled coil</keyword>
<evidence type="ECO:0000256" key="1">
    <source>
        <dbReference type="SAM" id="Coils"/>
    </source>
</evidence>
<evidence type="ECO:0000313" key="4">
    <source>
        <dbReference type="Proteomes" id="UP000655830"/>
    </source>
</evidence>
<dbReference type="SUPFAM" id="SSF58026">
    <property type="entry name" value="Delta-sleep-inducing peptide immunoreactive peptide"/>
    <property type="match status" value="1"/>
</dbReference>
<feature type="signal peptide" evidence="2">
    <location>
        <begin position="1"/>
        <end position="22"/>
    </location>
</feature>
<dbReference type="EMBL" id="JACRSY010000025">
    <property type="protein sequence ID" value="MBC8580679.1"/>
    <property type="molecule type" value="Genomic_DNA"/>
</dbReference>
<feature type="coiled-coil region" evidence="1">
    <location>
        <begin position="33"/>
        <end position="74"/>
    </location>
</feature>
<dbReference type="Gene3D" id="1.20.5.490">
    <property type="entry name" value="Single helix bin"/>
    <property type="match status" value="1"/>
</dbReference>
<feature type="chain" id="PRO_5038471015" evidence="2">
    <location>
        <begin position="23"/>
        <end position="214"/>
    </location>
</feature>
<comment type="caution">
    <text evidence="3">The sequence shown here is derived from an EMBL/GenBank/DDBJ whole genome shotgun (WGS) entry which is preliminary data.</text>
</comment>